<keyword evidence="5" id="KW-1185">Reference proteome</keyword>
<gene>
    <name evidence="4" type="ORF">MC7420_3436</name>
</gene>
<organism evidence="4 5">
    <name type="scientific">Coleofasciculus chthonoplastes PCC 7420</name>
    <dbReference type="NCBI Taxonomy" id="118168"/>
    <lineage>
        <taxon>Bacteria</taxon>
        <taxon>Bacillati</taxon>
        <taxon>Cyanobacteriota</taxon>
        <taxon>Cyanophyceae</taxon>
        <taxon>Coleofasciculales</taxon>
        <taxon>Coleofasciculaceae</taxon>
        <taxon>Coleofasciculus</taxon>
    </lineage>
</organism>
<dbReference type="FunFam" id="3.40.50.720:FF:000084">
    <property type="entry name" value="Short-chain dehydrogenase reductase"/>
    <property type="match status" value="1"/>
</dbReference>
<dbReference type="STRING" id="118168.MC7420_3436"/>
<evidence type="ECO:0000256" key="3">
    <source>
        <dbReference type="SAM" id="Phobius"/>
    </source>
</evidence>
<keyword evidence="3" id="KW-1133">Transmembrane helix</keyword>
<dbReference type="NCBIfam" id="NF005559">
    <property type="entry name" value="PRK07231.1"/>
    <property type="match status" value="1"/>
</dbReference>
<evidence type="ECO:0000313" key="4">
    <source>
        <dbReference type="EMBL" id="EDX71321.1"/>
    </source>
</evidence>
<dbReference type="PRINTS" id="PR00080">
    <property type="entry name" value="SDRFAMILY"/>
</dbReference>
<dbReference type="InterPro" id="IPR036291">
    <property type="entry name" value="NAD(P)-bd_dom_sf"/>
</dbReference>
<dbReference type="AlphaFoldDB" id="B4W3C6"/>
<keyword evidence="3" id="KW-0472">Membrane</keyword>
<evidence type="ECO:0000256" key="1">
    <source>
        <dbReference type="ARBA" id="ARBA00006484"/>
    </source>
</evidence>
<name>B4W3C6_9CYAN</name>
<dbReference type="PROSITE" id="PS00061">
    <property type="entry name" value="ADH_SHORT"/>
    <property type="match status" value="1"/>
</dbReference>
<dbReference type="Pfam" id="PF13561">
    <property type="entry name" value="adh_short_C2"/>
    <property type="match status" value="1"/>
</dbReference>
<evidence type="ECO:0000313" key="5">
    <source>
        <dbReference type="Proteomes" id="UP000003835"/>
    </source>
</evidence>
<dbReference type="Proteomes" id="UP000003835">
    <property type="component" value="Unassembled WGS sequence"/>
</dbReference>
<dbReference type="HOGENOM" id="CLU_010194_1_0_3"/>
<dbReference type="RefSeq" id="WP_006105851.1">
    <property type="nucleotide sequence ID" value="NZ_DS989874.1"/>
</dbReference>
<dbReference type="PRINTS" id="PR00081">
    <property type="entry name" value="GDHRDH"/>
</dbReference>
<dbReference type="OrthoDB" id="9785520at2"/>
<dbReference type="SUPFAM" id="SSF51735">
    <property type="entry name" value="NAD(P)-binding Rossmann-fold domains"/>
    <property type="match status" value="1"/>
</dbReference>
<keyword evidence="3" id="KW-0812">Transmembrane</keyword>
<dbReference type="Gene3D" id="3.40.50.720">
    <property type="entry name" value="NAD(P)-binding Rossmann-like Domain"/>
    <property type="match status" value="1"/>
</dbReference>
<accession>B4W3C6</accession>
<dbReference type="InterPro" id="IPR020904">
    <property type="entry name" value="Sc_DH/Rdtase_CS"/>
</dbReference>
<protein>
    <submittedName>
        <fullName evidence="4">Oxidoreductase, short chain dehydrogenase/reductase family</fullName>
    </submittedName>
</protein>
<keyword evidence="2" id="KW-0560">Oxidoreductase</keyword>
<reference evidence="4 5" key="1">
    <citation type="submission" date="2008-07" db="EMBL/GenBank/DDBJ databases">
        <authorList>
            <person name="Tandeau de Marsac N."/>
            <person name="Ferriera S."/>
            <person name="Johnson J."/>
            <person name="Kravitz S."/>
            <person name="Beeson K."/>
            <person name="Sutton G."/>
            <person name="Rogers Y.-H."/>
            <person name="Friedman R."/>
            <person name="Frazier M."/>
            <person name="Venter J.C."/>
        </authorList>
    </citation>
    <scope>NUCLEOTIDE SEQUENCE [LARGE SCALE GENOMIC DNA]</scope>
    <source>
        <strain evidence="4 5">PCC 7420</strain>
    </source>
</reference>
<dbReference type="PANTHER" id="PTHR24321">
    <property type="entry name" value="DEHYDROGENASES, SHORT CHAIN"/>
    <property type="match status" value="1"/>
</dbReference>
<dbReference type="EMBL" id="DS989874">
    <property type="protein sequence ID" value="EDX71321.1"/>
    <property type="molecule type" value="Genomic_DNA"/>
</dbReference>
<dbReference type="PANTHER" id="PTHR24321:SF8">
    <property type="entry name" value="ESTRADIOL 17-BETA-DEHYDROGENASE 8-RELATED"/>
    <property type="match status" value="1"/>
</dbReference>
<feature type="transmembrane region" description="Helical" evidence="3">
    <location>
        <begin position="221"/>
        <end position="243"/>
    </location>
</feature>
<sequence length="254" mass="27111">MSLPGKVAIVTGGGQGIGKAIAKAFLEQGMNVAIAEIDPEAGTATAAEFQPLGAIQFIQTDISNEESVKQAIQATQNQWGRIDVLVNNAAIANPENPPITELSLDDWNHKLTTNLTGAFLCTKYTVPYLKQNQGIIINIASTRAFMSEPNTEAYAAAKGGIVALTHALAISLGPDIRVNCISPGWIDVSEWQKPSTRHQLQLTPQDHQQHPAGRVGKPEDIAAFAVYLAASPATFITGANFVIDGGMTRKMMYS</sequence>
<evidence type="ECO:0000256" key="2">
    <source>
        <dbReference type="ARBA" id="ARBA00023002"/>
    </source>
</evidence>
<comment type="similarity">
    <text evidence="1">Belongs to the short-chain dehydrogenases/reductases (SDR) family.</text>
</comment>
<dbReference type="GO" id="GO:0016491">
    <property type="term" value="F:oxidoreductase activity"/>
    <property type="evidence" value="ECO:0007669"/>
    <property type="project" value="UniProtKB-KW"/>
</dbReference>
<dbReference type="eggNOG" id="COG1028">
    <property type="taxonomic scope" value="Bacteria"/>
</dbReference>
<proteinExistence type="inferred from homology"/>
<dbReference type="InterPro" id="IPR002347">
    <property type="entry name" value="SDR_fam"/>
</dbReference>